<dbReference type="NCBIfam" id="TIGR04057">
    <property type="entry name" value="SusC_RagA_signa"/>
    <property type="match status" value="1"/>
</dbReference>
<feature type="domain" description="TonB-dependent receptor plug" evidence="9">
    <location>
        <begin position="230"/>
        <end position="351"/>
    </location>
</feature>
<evidence type="ECO:0000259" key="9">
    <source>
        <dbReference type="Pfam" id="PF07715"/>
    </source>
</evidence>
<comment type="similarity">
    <text evidence="7">Belongs to the TonB-dependent receptor family.</text>
</comment>
<keyword evidence="11" id="KW-1185">Reference proteome</keyword>
<accession>A0A1K1PWJ1</accession>
<dbReference type="Pfam" id="PF13715">
    <property type="entry name" value="CarbopepD_reg_2"/>
    <property type="match status" value="1"/>
</dbReference>
<dbReference type="InterPro" id="IPR008969">
    <property type="entry name" value="CarboxyPept-like_regulatory"/>
</dbReference>
<organism evidence="10 11">
    <name type="scientific">Sinomicrobium oceani</name>
    <dbReference type="NCBI Taxonomy" id="1150368"/>
    <lineage>
        <taxon>Bacteria</taxon>
        <taxon>Pseudomonadati</taxon>
        <taxon>Bacteroidota</taxon>
        <taxon>Flavobacteriia</taxon>
        <taxon>Flavobacteriales</taxon>
        <taxon>Flavobacteriaceae</taxon>
        <taxon>Sinomicrobium</taxon>
    </lineage>
</organism>
<reference evidence="10 11" key="1">
    <citation type="submission" date="2016-11" db="EMBL/GenBank/DDBJ databases">
        <authorList>
            <person name="Jaros S."/>
            <person name="Januszkiewicz K."/>
            <person name="Wedrychowicz H."/>
        </authorList>
    </citation>
    <scope>NUCLEOTIDE SEQUENCE [LARGE SCALE GENOMIC DNA]</scope>
    <source>
        <strain evidence="10 11">CGMCC 1.12145</strain>
    </source>
</reference>
<evidence type="ECO:0000256" key="2">
    <source>
        <dbReference type="ARBA" id="ARBA00022448"/>
    </source>
</evidence>
<dbReference type="SUPFAM" id="SSF56935">
    <property type="entry name" value="Porins"/>
    <property type="match status" value="1"/>
</dbReference>
<dbReference type="Pfam" id="PF07715">
    <property type="entry name" value="Plug"/>
    <property type="match status" value="1"/>
</dbReference>
<dbReference type="InterPro" id="IPR012910">
    <property type="entry name" value="Plug_dom"/>
</dbReference>
<name>A0A1K1PWJ1_9FLAO</name>
<gene>
    <name evidence="10" type="ORF">SAMN02927921_02078</name>
</gene>
<protein>
    <submittedName>
        <fullName evidence="10">TonB-linked outer membrane protein, SusC/RagA family</fullName>
    </submittedName>
</protein>
<keyword evidence="3 7" id="KW-1134">Transmembrane beta strand</keyword>
<keyword evidence="6 7" id="KW-0998">Cell outer membrane</keyword>
<dbReference type="InterPro" id="IPR023997">
    <property type="entry name" value="TonB-dep_OMP_SusC/RagA_CS"/>
</dbReference>
<dbReference type="InterPro" id="IPR023996">
    <property type="entry name" value="TonB-dep_OMP_SusC/RagA"/>
</dbReference>
<dbReference type="RefSeq" id="WP_072317300.1">
    <property type="nucleotide sequence ID" value="NZ_FPJE01000010.1"/>
</dbReference>
<keyword evidence="5 7" id="KW-0472">Membrane</keyword>
<dbReference type="GO" id="GO:0009279">
    <property type="term" value="C:cell outer membrane"/>
    <property type="evidence" value="ECO:0007669"/>
    <property type="project" value="UniProtKB-SubCell"/>
</dbReference>
<dbReference type="InterPro" id="IPR037066">
    <property type="entry name" value="Plug_dom_sf"/>
</dbReference>
<proteinExistence type="inferred from homology"/>
<evidence type="ECO:0000256" key="1">
    <source>
        <dbReference type="ARBA" id="ARBA00004571"/>
    </source>
</evidence>
<keyword evidence="2 7" id="KW-0813">Transport</keyword>
<sequence length="1203" mass="133857">MEINFTTYPLFGGKRVLLSIMRALICLCCTVAFGFTVKTTKAQNAEISVPETGNFEVEEVFSLIKDQTDYTFIYPSSMFSGAPSVALKKGKIKAYDLLNKSLGATFRYVYSNESRTIIIKENKALQRLTDMQQQQGVSGYISDEEGRPIMGVSVWVVGTGRGISSDEEGHYWIKAAPGEVLKFMYLGFRSQEIEVKDDKVINVVLKEMVSELNEIVLVSNGYQTIEKAVATGSYSSLGTEQISFNPSIDPLSRLEGMTPGLQVDPKTKQITIRSTNTFFNSQASTPLIVIDGFPAMDQSLVNTTGTSVQGIYGDTNDNVLSNFNLNDIESITVLKDAAATSIWGSRAANGVIVIETKKGRSNAKPEFSFQAITSISSPADLGDLNVMNSREYIDFEKELFDYGYFPDPYSYWRYQNQSQAVNYMFAAQRGEISGQELDQQLERLGGTSNHKQIKDNLLRSQVTQQYNMSVRGGGEKTGYYISGNYSNNQPVFQSNGSEQYGVTANFDTKLLNDRISLQTGINHTFFRDKVNNAAIQALSGGTYGLRPYDMLLDENGASIDRYLKFTPDVIDDLDARGYMPWTYNTMDELGLSYTKYNKSKTRINARLSGEITPWAELAVSGMLQRGTNDMTQYKDQDSYEMRDLINTGTTVSATNGQLVYGVPVGGRYRAGNTSNEDYTLRAQLNINKDWNRLHHINLMGGSEIRQASSSGYQVTKFGFNRDALTAVVVNPTVPYNTIYGYSTTLGINDGGVIKTRFRYLSYFGNANYSYRNTYFLSGSIRFDDSNIIGVSRRDRAIPLWSVGGKWNIKGEQFMQGWRWLSALNVRTTYGSGGSVPSSGSALTTVSIGGTDFYTGKTYGSIMSPGNQQLGWEITKTLNFGIDFGLFSSRVNVNLDIFRKWSDGILTNVDYNATYGWSSLSYNTGDLTSRGYEIGVTAYPLRGTDWTWQSNLNFSYNKNEVTDSRFPGSATNPLTGGNTVITGYPTDYLFAYQWAGLDENGQSQIYGADGNIIPSTEFLSELTPADLKYMGRTTPTTYGGFMNSIRYKNLTLNVKATYAFGHKLFKNDIQTSFYPTSGYYEGFLASSKALVDRWRNPGDEATTNVPGVRYTNSNSITRYINSDINVISGDNIRLDQVTLNYNMPSEMLEKLGFIRRMNIGASVTNLGPIWVKNDEGLDPNYVFQGNYQSLAPPVTYTLSLNVSF</sequence>
<dbReference type="PROSITE" id="PS52016">
    <property type="entry name" value="TONB_DEPENDENT_REC_3"/>
    <property type="match status" value="1"/>
</dbReference>
<evidence type="ECO:0000256" key="3">
    <source>
        <dbReference type="ARBA" id="ARBA00022452"/>
    </source>
</evidence>
<dbReference type="SUPFAM" id="SSF49464">
    <property type="entry name" value="Carboxypeptidase regulatory domain-like"/>
    <property type="match status" value="1"/>
</dbReference>
<evidence type="ECO:0000256" key="5">
    <source>
        <dbReference type="ARBA" id="ARBA00023136"/>
    </source>
</evidence>
<feature type="signal peptide" evidence="8">
    <location>
        <begin position="1"/>
        <end position="34"/>
    </location>
</feature>
<evidence type="ECO:0000313" key="11">
    <source>
        <dbReference type="Proteomes" id="UP000182248"/>
    </source>
</evidence>
<dbReference type="EMBL" id="FPJE01000010">
    <property type="protein sequence ID" value="SFW51811.1"/>
    <property type="molecule type" value="Genomic_DNA"/>
</dbReference>
<evidence type="ECO:0000256" key="8">
    <source>
        <dbReference type="SAM" id="SignalP"/>
    </source>
</evidence>
<dbReference type="Gene3D" id="2.40.170.20">
    <property type="entry name" value="TonB-dependent receptor, beta-barrel domain"/>
    <property type="match status" value="1"/>
</dbReference>
<dbReference type="InterPro" id="IPR039426">
    <property type="entry name" value="TonB-dep_rcpt-like"/>
</dbReference>
<keyword evidence="4 7" id="KW-0812">Transmembrane</keyword>
<dbReference type="NCBIfam" id="TIGR04056">
    <property type="entry name" value="OMP_RagA_SusC"/>
    <property type="match status" value="1"/>
</dbReference>
<dbReference type="Proteomes" id="UP000182248">
    <property type="component" value="Unassembled WGS sequence"/>
</dbReference>
<dbReference type="OrthoDB" id="9768177at2"/>
<dbReference type="InterPro" id="IPR036942">
    <property type="entry name" value="Beta-barrel_TonB_sf"/>
</dbReference>
<evidence type="ECO:0000256" key="7">
    <source>
        <dbReference type="PROSITE-ProRule" id="PRU01360"/>
    </source>
</evidence>
<evidence type="ECO:0000256" key="4">
    <source>
        <dbReference type="ARBA" id="ARBA00022692"/>
    </source>
</evidence>
<evidence type="ECO:0000256" key="6">
    <source>
        <dbReference type="ARBA" id="ARBA00023237"/>
    </source>
</evidence>
<dbReference type="Gene3D" id="2.60.40.1120">
    <property type="entry name" value="Carboxypeptidase-like, regulatory domain"/>
    <property type="match status" value="1"/>
</dbReference>
<evidence type="ECO:0000313" key="10">
    <source>
        <dbReference type="EMBL" id="SFW51811.1"/>
    </source>
</evidence>
<feature type="chain" id="PRO_5012408098" evidence="8">
    <location>
        <begin position="35"/>
        <end position="1203"/>
    </location>
</feature>
<dbReference type="Gene3D" id="2.170.130.10">
    <property type="entry name" value="TonB-dependent receptor, plug domain"/>
    <property type="match status" value="1"/>
</dbReference>
<keyword evidence="8" id="KW-0732">Signal</keyword>
<dbReference type="STRING" id="1150368.SAMN02927921_02078"/>
<comment type="subcellular location">
    <subcellularLocation>
        <location evidence="1 7">Cell outer membrane</location>
        <topology evidence="1 7">Multi-pass membrane protein</topology>
    </subcellularLocation>
</comment>
<dbReference type="AlphaFoldDB" id="A0A1K1PWJ1"/>